<dbReference type="InterPro" id="IPR014710">
    <property type="entry name" value="RmlC-like_jellyroll"/>
</dbReference>
<evidence type="ECO:0000313" key="2">
    <source>
        <dbReference type="Proteomes" id="UP000751518"/>
    </source>
</evidence>
<comment type="caution">
    <text evidence="1">The sequence shown here is derived from an EMBL/GenBank/DDBJ whole genome shotgun (WGS) entry which is preliminary data.</text>
</comment>
<dbReference type="AlphaFoldDB" id="A0A955LL21"/>
<dbReference type="SUPFAM" id="SSF51182">
    <property type="entry name" value="RmlC-like cupins"/>
    <property type="match status" value="1"/>
</dbReference>
<dbReference type="Proteomes" id="UP000751518">
    <property type="component" value="Unassembled WGS sequence"/>
</dbReference>
<name>A0A955LL21_UNCKA</name>
<protein>
    <submittedName>
        <fullName evidence="1">Uncharacterized protein</fullName>
    </submittedName>
</protein>
<dbReference type="EMBL" id="JAGQKZ010000043">
    <property type="protein sequence ID" value="MCA9392358.1"/>
    <property type="molecule type" value="Genomic_DNA"/>
</dbReference>
<organism evidence="1 2">
    <name type="scientific">candidate division WWE3 bacterium</name>
    <dbReference type="NCBI Taxonomy" id="2053526"/>
    <lineage>
        <taxon>Bacteria</taxon>
        <taxon>Katanobacteria</taxon>
    </lineage>
</organism>
<evidence type="ECO:0000313" key="1">
    <source>
        <dbReference type="EMBL" id="MCA9392358.1"/>
    </source>
</evidence>
<sequence length="112" mass="12768">MLVKKDSATKVSNSDNCEVFEYRLDSKNVSICTATINGRYPDEGRVANTECEEIYFVISGVGVIHSELGDFHIQEGDTYHFEKGETYWTEGNDLKLVLVNTPKWTPEQHKHI</sequence>
<proteinExistence type="predicted"/>
<reference evidence="1" key="2">
    <citation type="journal article" date="2021" name="Microbiome">
        <title>Successional dynamics and alternative stable states in a saline activated sludge microbial community over 9 years.</title>
        <authorList>
            <person name="Wang Y."/>
            <person name="Ye J."/>
            <person name="Ju F."/>
            <person name="Liu L."/>
            <person name="Boyd J.A."/>
            <person name="Deng Y."/>
            <person name="Parks D.H."/>
            <person name="Jiang X."/>
            <person name="Yin X."/>
            <person name="Woodcroft B.J."/>
            <person name="Tyson G.W."/>
            <person name="Hugenholtz P."/>
            <person name="Polz M.F."/>
            <person name="Zhang T."/>
        </authorList>
    </citation>
    <scope>NUCLEOTIDE SEQUENCE</scope>
    <source>
        <strain evidence="1">HKST-UBA03</strain>
    </source>
</reference>
<gene>
    <name evidence="1" type="ORF">KC614_04120</name>
</gene>
<dbReference type="InterPro" id="IPR011051">
    <property type="entry name" value="RmlC_Cupin_sf"/>
</dbReference>
<reference evidence="1" key="1">
    <citation type="submission" date="2020-04" db="EMBL/GenBank/DDBJ databases">
        <authorList>
            <person name="Zhang T."/>
        </authorList>
    </citation>
    <scope>NUCLEOTIDE SEQUENCE</scope>
    <source>
        <strain evidence="1">HKST-UBA03</strain>
    </source>
</reference>
<dbReference type="Gene3D" id="2.60.120.10">
    <property type="entry name" value="Jelly Rolls"/>
    <property type="match status" value="1"/>
</dbReference>
<accession>A0A955LL21</accession>